<organism evidence="1 2">
    <name type="scientific">Tritrichomonas musculus</name>
    <dbReference type="NCBI Taxonomy" id="1915356"/>
    <lineage>
        <taxon>Eukaryota</taxon>
        <taxon>Metamonada</taxon>
        <taxon>Parabasalia</taxon>
        <taxon>Tritrichomonadida</taxon>
        <taxon>Tritrichomonadidae</taxon>
        <taxon>Tritrichomonas</taxon>
    </lineage>
</organism>
<sequence length="377" mass="45580">MISQIYLERMKNIQRKLLVFLEDESNIEESFKTLKSYFDNIKIYYNQHELRSLLHLLIRIGNNHSHTSNLYCRIFQILKLFQKEIKKYFSNIEIFTIFKSNKRFLLFLIENKMMTFDYFVAKKITSEKYIKSKYPQYFTPEILPFVDEKWFPKSELNWDEWIKALKNEKEENFLRKRKKGQNDSLICQYIRKDSIKEFVRNLAMTNCPRDSIIKLSVYETNHFLIKKQIENNGKLDLIEYAAFYGSLKIVNYLSNKYEMKESLYHFVIHSNDIKIIHLYEDAFGDLNGKLYECYILESLKCHHNRLVGYFLNSPINRKLNSKNVLIQCLKNYNYAFIQNNCINKSYFFYLCKYDYYVLVDILMKTQSIKLNLTSISF</sequence>
<gene>
    <name evidence="1" type="ORF">M9Y10_043339</name>
</gene>
<comment type="caution">
    <text evidence="1">The sequence shown here is derived from an EMBL/GenBank/DDBJ whole genome shotgun (WGS) entry which is preliminary data.</text>
</comment>
<protein>
    <recommendedName>
        <fullName evidence="3">DUF3447 domain-containing protein</fullName>
    </recommendedName>
</protein>
<evidence type="ECO:0000313" key="2">
    <source>
        <dbReference type="Proteomes" id="UP001470230"/>
    </source>
</evidence>
<evidence type="ECO:0000313" key="1">
    <source>
        <dbReference type="EMBL" id="KAK8884232.1"/>
    </source>
</evidence>
<reference evidence="1 2" key="1">
    <citation type="submission" date="2024-04" db="EMBL/GenBank/DDBJ databases">
        <title>Tritrichomonas musculus Genome.</title>
        <authorList>
            <person name="Alves-Ferreira E."/>
            <person name="Grigg M."/>
            <person name="Lorenzi H."/>
            <person name="Galac M."/>
        </authorList>
    </citation>
    <scope>NUCLEOTIDE SEQUENCE [LARGE SCALE GENOMIC DNA]</scope>
    <source>
        <strain evidence="1 2">EAF2021</strain>
    </source>
</reference>
<name>A0ABR2JZU7_9EUKA</name>
<accession>A0ABR2JZU7</accession>
<keyword evidence="2" id="KW-1185">Reference proteome</keyword>
<evidence type="ECO:0008006" key="3">
    <source>
        <dbReference type="Google" id="ProtNLM"/>
    </source>
</evidence>
<proteinExistence type="predicted"/>
<dbReference type="Proteomes" id="UP001470230">
    <property type="component" value="Unassembled WGS sequence"/>
</dbReference>
<dbReference type="EMBL" id="JAPFFF010000008">
    <property type="protein sequence ID" value="KAK8884232.1"/>
    <property type="molecule type" value="Genomic_DNA"/>
</dbReference>